<dbReference type="Proteomes" id="UP001432146">
    <property type="component" value="Unassembled WGS sequence"/>
</dbReference>
<proteinExistence type="predicted"/>
<evidence type="ECO:0000313" key="2">
    <source>
        <dbReference type="Proteomes" id="UP001432146"/>
    </source>
</evidence>
<gene>
    <name evidence="1" type="ORF">QLX08_002139</name>
</gene>
<keyword evidence="2" id="KW-1185">Reference proteome</keyword>
<organism evidence="1 2">
    <name type="scientific">Tetragonisca angustula</name>
    <dbReference type="NCBI Taxonomy" id="166442"/>
    <lineage>
        <taxon>Eukaryota</taxon>
        <taxon>Metazoa</taxon>
        <taxon>Ecdysozoa</taxon>
        <taxon>Arthropoda</taxon>
        <taxon>Hexapoda</taxon>
        <taxon>Insecta</taxon>
        <taxon>Pterygota</taxon>
        <taxon>Neoptera</taxon>
        <taxon>Endopterygota</taxon>
        <taxon>Hymenoptera</taxon>
        <taxon>Apocrita</taxon>
        <taxon>Aculeata</taxon>
        <taxon>Apoidea</taxon>
        <taxon>Anthophila</taxon>
        <taxon>Apidae</taxon>
        <taxon>Tetragonisca</taxon>
    </lineage>
</organism>
<accession>A0AAW1ABU6</accession>
<sequence length="14" mass="1533">MISRVGEADAIRQS</sequence>
<reference evidence="1 2" key="1">
    <citation type="submission" date="2024-05" db="EMBL/GenBank/DDBJ databases">
        <title>The nuclear and mitochondrial genome assemblies of Tetragonisca angustula (Apidae: Meliponini), a tiny yet remarkable pollinator in the Neotropics.</title>
        <authorList>
            <person name="Ferrari R."/>
            <person name="Ricardo P.C."/>
            <person name="Dias F.C."/>
            <person name="Araujo N.S."/>
            <person name="Soares D.O."/>
            <person name="Zhou Q.-S."/>
            <person name="Zhu C.-D."/>
            <person name="Coutinho L."/>
            <person name="Airas M.C."/>
            <person name="Batista T.M."/>
        </authorList>
    </citation>
    <scope>NUCLEOTIDE SEQUENCE [LARGE SCALE GENOMIC DNA]</scope>
    <source>
        <strain evidence="1">ASF017062</strain>
        <tissue evidence="1">Abdomen</tissue>
    </source>
</reference>
<name>A0AAW1ABU6_9HYME</name>
<evidence type="ECO:0000313" key="1">
    <source>
        <dbReference type="EMBL" id="KAK9307507.1"/>
    </source>
</evidence>
<comment type="caution">
    <text evidence="1">The sequence shown here is derived from an EMBL/GenBank/DDBJ whole genome shotgun (WGS) entry which is preliminary data.</text>
</comment>
<dbReference type="EMBL" id="JAWNGG020000028">
    <property type="protein sequence ID" value="KAK9307507.1"/>
    <property type="molecule type" value="Genomic_DNA"/>
</dbReference>
<protein>
    <submittedName>
        <fullName evidence="1">Uncharacterized protein</fullName>
    </submittedName>
</protein>